<sequence>PAVVARVEADEMPGNKIGLLNVHHRVKLLYGEGLHIRRLTPGTEIAFYVPTQHAPQVATESLLS</sequence>
<evidence type="ECO:0000313" key="1">
    <source>
        <dbReference type="EMBL" id="PLL23632.1"/>
    </source>
</evidence>
<accession>A0A2J4PXW1</accession>
<organism evidence="1 2">
    <name type="scientific">Klebsiella michiganensis</name>
    <dbReference type="NCBI Taxonomy" id="1134687"/>
    <lineage>
        <taxon>Bacteria</taxon>
        <taxon>Pseudomonadati</taxon>
        <taxon>Pseudomonadota</taxon>
        <taxon>Gammaproteobacteria</taxon>
        <taxon>Enterobacterales</taxon>
        <taxon>Enterobacteriaceae</taxon>
        <taxon>Klebsiella/Raoultella group</taxon>
        <taxon>Klebsiella</taxon>
    </lineage>
</organism>
<keyword evidence="1" id="KW-0808">Transferase</keyword>
<feature type="non-terminal residue" evidence="1">
    <location>
        <position position="1"/>
    </location>
</feature>
<name>A0A2J4PXW1_9ENTR</name>
<gene>
    <name evidence="1" type="ORF">CWN50_28130</name>
</gene>
<protein>
    <submittedName>
        <fullName evidence="1">Sensor histidine kinase</fullName>
    </submittedName>
</protein>
<dbReference type="GO" id="GO:0016301">
    <property type="term" value="F:kinase activity"/>
    <property type="evidence" value="ECO:0007669"/>
    <property type="project" value="UniProtKB-KW"/>
</dbReference>
<reference evidence="1 2" key="1">
    <citation type="submission" date="2017-11" db="EMBL/GenBank/DDBJ databases">
        <authorList>
            <person name="Han C.G."/>
        </authorList>
    </citation>
    <scope>NUCLEOTIDE SEQUENCE [LARGE SCALE GENOMIC DNA]</scope>
    <source>
        <strain evidence="1 2">A11</strain>
    </source>
</reference>
<dbReference type="AlphaFoldDB" id="A0A2J4PXW1"/>
<dbReference type="Proteomes" id="UP000234505">
    <property type="component" value="Unassembled WGS sequence"/>
</dbReference>
<proteinExistence type="predicted"/>
<evidence type="ECO:0000313" key="2">
    <source>
        <dbReference type="Proteomes" id="UP000234505"/>
    </source>
</evidence>
<dbReference type="EMBL" id="PIDS01001383">
    <property type="protein sequence ID" value="PLL23632.1"/>
    <property type="molecule type" value="Genomic_DNA"/>
</dbReference>
<keyword evidence="1" id="KW-0418">Kinase</keyword>
<reference evidence="1 2" key="2">
    <citation type="submission" date="2018-01" db="EMBL/GenBank/DDBJ databases">
        <title>Genomic study of Klebsiella pneumoniae.</title>
        <authorList>
            <person name="Yang Y."/>
            <person name="Bicalho R."/>
        </authorList>
    </citation>
    <scope>NUCLEOTIDE SEQUENCE [LARGE SCALE GENOMIC DNA]</scope>
    <source>
        <strain evidence="1 2">A11</strain>
    </source>
</reference>
<comment type="caution">
    <text evidence="1">The sequence shown here is derived from an EMBL/GenBank/DDBJ whole genome shotgun (WGS) entry which is preliminary data.</text>
</comment>